<dbReference type="RefSeq" id="WP_201637743.1">
    <property type="nucleotide sequence ID" value="NZ_JAEQNB010000007.1"/>
</dbReference>
<proteinExistence type="inferred from homology"/>
<comment type="subcellular location">
    <subcellularLocation>
        <location evidence="1">Membrane</location>
        <topology evidence="1">Lipid-anchor</topology>
    </subcellularLocation>
</comment>
<evidence type="ECO:0000256" key="5">
    <source>
        <dbReference type="ARBA" id="ARBA00023136"/>
    </source>
</evidence>
<evidence type="ECO:0000256" key="7">
    <source>
        <dbReference type="ARBA" id="ARBA00023288"/>
    </source>
</evidence>
<protein>
    <submittedName>
        <fullName evidence="11">Ger(X)C family spore germination protein</fullName>
    </submittedName>
</protein>
<evidence type="ECO:0000256" key="4">
    <source>
        <dbReference type="ARBA" id="ARBA00022729"/>
    </source>
</evidence>
<comment type="similarity">
    <text evidence="2">Belongs to the GerABKC lipoprotein family.</text>
</comment>
<evidence type="ECO:0000313" key="12">
    <source>
        <dbReference type="Proteomes" id="UP000602284"/>
    </source>
</evidence>
<feature type="chain" id="PRO_5045405633" evidence="8">
    <location>
        <begin position="20"/>
        <end position="366"/>
    </location>
</feature>
<evidence type="ECO:0000256" key="3">
    <source>
        <dbReference type="ARBA" id="ARBA00022544"/>
    </source>
</evidence>
<dbReference type="InterPro" id="IPR008844">
    <property type="entry name" value="Spore_GerAC-like"/>
</dbReference>
<dbReference type="PANTHER" id="PTHR35789:SF1">
    <property type="entry name" value="SPORE GERMINATION PROTEIN B3"/>
    <property type="match status" value="1"/>
</dbReference>
<evidence type="ECO:0000256" key="1">
    <source>
        <dbReference type="ARBA" id="ARBA00004635"/>
    </source>
</evidence>
<dbReference type="PANTHER" id="PTHR35789">
    <property type="entry name" value="SPORE GERMINATION PROTEIN B3"/>
    <property type="match status" value="1"/>
</dbReference>
<dbReference type="EMBL" id="JAEQNB010000007">
    <property type="protein sequence ID" value="MBL0388769.1"/>
    <property type="molecule type" value="Genomic_DNA"/>
</dbReference>
<dbReference type="InterPro" id="IPR046953">
    <property type="entry name" value="Spore_GerAC-like_C"/>
</dbReference>
<evidence type="ECO:0000313" key="11">
    <source>
        <dbReference type="EMBL" id="MBL0388769.1"/>
    </source>
</evidence>
<organism evidence="11 12">
    <name type="scientific">Tumebacillus amylolyticus</name>
    <dbReference type="NCBI Taxonomy" id="2801339"/>
    <lineage>
        <taxon>Bacteria</taxon>
        <taxon>Bacillati</taxon>
        <taxon>Bacillota</taxon>
        <taxon>Bacilli</taxon>
        <taxon>Bacillales</taxon>
        <taxon>Alicyclobacillaceae</taxon>
        <taxon>Tumebacillus</taxon>
    </lineage>
</organism>
<dbReference type="Proteomes" id="UP000602284">
    <property type="component" value="Unassembled WGS sequence"/>
</dbReference>
<dbReference type="Gene3D" id="3.30.300.210">
    <property type="entry name" value="Nutrient germinant receptor protein C, domain 3"/>
    <property type="match status" value="1"/>
</dbReference>
<evidence type="ECO:0000259" key="9">
    <source>
        <dbReference type="Pfam" id="PF05504"/>
    </source>
</evidence>
<sequence>MKWQKVLFVLLLCSSLVLSGCEFKDIDKRFFVVSIGVDKSSDPEKTFHVSVKVAIPRGQVQMGKEDFEVYGVDDSTISNAIQRLKANVDKEFDFGHAKMLMIGESLAKKDYTDVLNWAIRTRFLQRIAWVGVVTPSAERALNVRPSFERLPSNALFLSFGQIGVESEFTVSRYLFDFYRSNEEPGSSPVLPLIQARKGHFIIDSAYVMDGKKAALKLSPEETRLFNTLTHTQNKYEYVIPEGDRKYVFHVDQVKIKRRLESSPKPTAQVDVKLSGTIVERVGRGRVNESEMHEVERLLSKDFKKKVENLLTRFRDENLDPYEFGLLYRATHWDEMEQEVKDWKAMYKKISFNVNVSVESRGSGSIE</sequence>
<accession>A0ABS1JES9</accession>
<evidence type="ECO:0000256" key="2">
    <source>
        <dbReference type="ARBA" id="ARBA00007886"/>
    </source>
</evidence>
<keyword evidence="12" id="KW-1185">Reference proteome</keyword>
<feature type="signal peptide" evidence="8">
    <location>
        <begin position="1"/>
        <end position="19"/>
    </location>
</feature>
<evidence type="ECO:0000256" key="6">
    <source>
        <dbReference type="ARBA" id="ARBA00023139"/>
    </source>
</evidence>
<dbReference type="Pfam" id="PF05504">
    <property type="entry name" value="Spore_GerAC"/>
    <property type="match status" value="1"/>
</dbReference>
<evidence type="ECO:0000256" key="8">
    <source>
        <dbReference type="SAM" id="SignalP"/>
    </source>
</evidence>
<keyword evidence="6" id="KW-0564">Palmitate</keyword>
<evidence type="ECO:0000259" key="10">
    <source>
        <dbReference type="Pfam" id="PF25198"/>
    </source>
</evidence>
<keyword evidence="5" id="KW-0472">Membrane</keyword>
<feature type="domain" description="Spore germination GerAC-like C-terminal" evidence="9">
    <location>
        <begin position="206"/>
        <end position="363"/>
    </location>
</feature>
<dbReference type="InterPro" id="IPR057336">
    <property type="entry name" value="GerAC_N"/>
</dbReference>
<dbReference type="Pfam" id="PF25198">
    <property type="entry name" value="Spore_GerAC_N"/>
    <property type="match status" value="1"/>
</dbReference>
<name>A0ABS1JES9_9BACL</name>
<reference evidence="11 12" key="1">
    <citation type="submission" date="2021-01" db="EMBL/GenBank/DDBJ databases">
        <title>Tumebacillus sp. strain ITR2 16S ribosomal RNA gene Genome sequencing and assembly.</title>
        <authorList>
            <person name="Kang M."/>
        </authorList>
    </citation>
    <scope>NUCLEOTIDE SEQUENCE [LARGE SCALE GENOMIC DNA]</scope>
    <source>
        <strain evidence="11 12">ITR2</strain>
    </source>
</reference>
<dbReference type="PROSITE" id="PS51257">
    <property type="entry name" value="PROKAR_LIPOPROTEIN"/>
    <property type="match status" value="1"/>
</dbReference>
<dbReference type="NCBIfam" id="TIGR02887">
    <property type="entry name" value="spore_ger_x_C"/>
    <property type="match status" value="1"/>
</dbReference>
<keyword evidence="7" id="KW-0449">Lipoprotein</keyword>
<gene>
    <name evidence="11" type="ORF">JJB07_19390</name>
</gene>
<dbReference type="InterPro" id="IPR038501">
    <property type="entry name" value="Spore_GerAC_C_sf"/>
</dbReference>
<keyword evidence="3" id="KW-0309">Germination</keyword>
<comment type="caution">
    <text evidence="11">The sequence shown here is derived from an EMBL/GenBank/DDBJ whole genome shotgun (WGS) entry which is preliminary data.</text>
</comment>
<keyword evidence="4 8" id="KW-0732">Signal</keyword>
<feature type="domain" description="Spore germination protein N-terminal" evidence="10">
    <location>
        <begin position="24"/>
        <end position="194"/>
    </location>
</feature>